<evidence type="ECO:0000256" key="3">
    <source>
        <dbReference type="ARBA" id="ARBA00011738"/>
    </source>
</evidence>
<comment type="subunit">
    <text evidence="3">Homodimer.</text>
</comment>
<dbReference type="Pfam" id="PF02540">
    <property type="entry name" value="NAD_synthase"/>
    <property type="match status" value="1"/>
</dbReference>
<dbReference type="SUPFAM" id="SSF54810">
    <property type="entry name" value="GMP synthetase C-terminal dimerisation domain"/>
    <property type="match status" value="1"/>
</dbReference>
<dbReference type="AlphaFoldDB" id="A0A9P4XWK0"/>
<dbReference type="Gene3D" id="3.40.50.620">
    <property type="entry name" value="HUPs"/>
    <property type="match status" value="1"/>
</dbReference>
<comment type="pathway">
    <text evidence="2">Purine metabolism; GMP biosynthesis; GMP from XMP (L-Gln route): step 1/1.</text>
</comment>
<dbReference type="InterPro" id="IPR022310">
    <property type="entry name" value="NAD/GMP_synthase"/>
</dbReference>
<dbReference type="PROSITE" id="PS51273">
    <property type="entry name" value="GATASE_TYPE_1"/>
    <property type="match status" value="1"/>
</dbReference>
<dbReference type="NCBIfam" id="TIGR00884">
    <property type="entry name" value="guaA_Cterm"/>
    <property type="match status" value="1"/>
</dbReference>
<dbReference type="InterPro" id="IPR017926">
    <property type="entry name" value="GATASE"/>
</dbReference>
<dbReference type="SUPFAM" id="SSF52317">
    <property type="entry name" value="Class I glutamine amidotransferase-like"/>
    <property type="match status" value="1"/>
</dbReference>
<dbReference type="InterPro" id="IPR014729">
    <property type="entry name" value="Rossmann-like_a/b/a_fold"/>
</dbReference>
<comment type="caution">
    <text evidence="18">The sequence shown here is derived from an EMBL/GenBank/DDBJ whole genome shotgun (WGS) entry which is preliminary data.</text>
</comment>
<evidence type="ECO:0000256" key="16">
    <source>
        <dbReference type="PROSITE-ProRule" id="PRU00886"/>
    </source>
</evidence>
<dbReference type="InterPro" id="IPR025777">
    <property type="entry name" value="GMPS_ATP_PPase_dom"/>
</dbReference>
<evidence type="ECO:0000256" key="10">
    <source>
        <dbReference type="ARBA" id="ARBA00022840"/>
    </source>
</evidence>
<dbReference type="NCBIfam" id="NF000848">
    <property type="entry name" value="PRK00074.1"/>
    <property type="match status" value="1"/>
</dbReference>
<keyword evidence="8 16" id="KW-0332">GMP biosynthesis</keyword>
<evidence type="ECO:0000256" key="12">
    <source>
        <dbReference type="ARBA" id="ARBA00030464"/>
    </source>
</evidence>
<dbReference type="Pfam" id="PF00958">
    <property type="entry name" value="GMP_synt_C"/>
    <property type="match status" value="1"/>
</dbReference>
<keyword evidence="19" id="KW-1185">Reference proteome</keyword>
<gene>
    <name evidence="18" type="ORF">M406DRAFT_352701</name>
</gene>
<evidence type="ECO:0000256" key="13">
    <source>
        <dbReference type="ARBA" id="ARBA00031356"/>
    </source>
</evidence>
<evidence type="ECO:0000256" key="14">
    <source>
        <dbReference type="ARBA" id="ARBA00044933"/>
    </source>
</evidence>
<dbReference type="Gene3D" id="3.40.50.880">
    <property type="match status" value="1"/>
</dbReference>
<dbReference type="Gene3D" id="3.30.300.10">
    <property type="match status" value="1"/>
</dbReference>
<dbReference type="EC" id="6.3.5.2" evidence="4"/>
<dbReference type="RefSeq" id="XP_040773307.1">
    <property type="nucleotide sequence ID" value="XM_040922710.1"/>
</dbReference>
<accession>A0A9P4XWK0</accession>
<dbReference type="OrthoDB" id="1724632at2759"/>
<dbReference type="Proteomes" id="UP000803844">
    <property type="component" value="Unassembled WGS sequence"/>
</dbReference>
<evidence type="ECO:0000256" key="1">
    <source>
        <dbReference type="ARBA" id="ARBA00004514"/>
    </source>
</evidence>
<evidence type="ECO:0000256" key="9">
    <source>
        <dbReference type="ARBA" id="ARBA00022755"/>
    </source>
</evidence>
<dbReference type="Pfam" id="PF00117">
    <property type="entry name" value="GATase"/>
    <property type="match status" value="1"/>
</dbReference>
<dbReference type="InterPro" id="IPR001674">
    <property type="entry name" value="GMP_synth_C"/>
</dbReference>
<dbReference type="PROSITE" id="PS51553">
    <property type="entry name" value="GMPS_ATP_PPASE"/>
    <property type="match status" value="1"/>
</dbReference>
<protein>
    <recommendedName>
        <fullName evidence="5">GMP synthase [glutamine-hydrolyzing]</fullName>
        <ecNumber evidence="4">6.3.5.2</ecNumber>
    </recommendedName>
    <alternativeName>
        <fullName evidence="12">GMP synthetase</fullName>
    </alternativeName>
    <alternativeName>
        <fullName evidence="13">Glutamine amidotransferase</fullName>
    </alternativeName>
</protein>
<dbReference type="PRINTS" id="PR00097">
    <property type="entry name" value="ANTSNTHASEII"/>
</dbReference>
<dbReference type="PANTHER" id="PTHR11922:SF2">
    <property type="entry name" value="GMP SYNTHASE [GLUTAMINE-HYDROLYZING]"/>
    <property type="match status" value="1"/>
</dbReference>
<evidence type="ECO:0000256" key="5">
    <source>
        <dbReference type="ARBA" id="ARBA00021562"/>
    </source>
</evidence>
<dbReference type="CDD" id="cd01742">
    <property type="entry name" value="GATase1_GMP_Synthase"/>
    <property type="match status" value="1"/>
</dbReference>
<dbReference type="NCBIfam" id="TIGR00888">
    <property type="entry name" value="guaA_Nterm"/>
    <property type="match status" value="1"/>
</dbReference>
<evidence type="ECO:0000256" key="15">
    <source>
        <dbReference type="ARBA" id="ARBA00049404"/>
    </source>
</evidence>
<evidence type="ECO:0000256" key="8">
    <source>
        <dbReference type="ARBA" id="ARBA00022749"/>
    </source>
</evidence>
<keyword evidence="11" id="KW-0315">Glutamine amidotransferase</keyword>
<evidence type="ECO:0000256" key="4">
    <source>
        <dbReference type="ARBA" id="ARBA00012746"/>
    </source>
</evidence>
<keyword evidence="6" id="KW-0436">Ligase</keyword>
<proteinExistence type="inferred from homology"/>
<evidence type="ECO:0000256" key="2">
    <source>
        <dbReference type="ARBA" id="ARBA00005153"/>
    </source>
</evidence>
<feature type="binding site" evidence="16">
    <location>
        <begin position="239"/>
        <end position="245"/>
    </location>
    <ligand>
        <name>ATP</name>
        <dbReference type="ChEBI" id="CHEBI:30616"/>
    </ligand>
</feature>
<feature type="domain" description="GMPS ATP-PPase" evidence="17">
    <location>
        <begin position="211"/>
        <end position="433"/>
    </location>
</feature>
<dbReference type="GO" id="GO:0005524">
    <property type="term" value="F:ATP binding"/>
    <property type="evidence" value="ECO:0007669"/>
    <property type="project" value="UniProtKB-UniRule"/>
</dbReference>
<sequence length="558" mass="61961">MARLEDGAEPHEVYPTILVLDFGSQYTHLIIRRLRELNVYSEMLPCTTKLSELKFKPVGLILGGGPYSVYDEGAPHVDPAYFDLQIPILGICYGQQELAHRLDKDNVVAGVHREYGSADLTAKSINAHADRLFQGLEDTMKVWMSHGDKLAKLPEGFHTIATTKNSEHAAIAHDSLPIYGIQFHPEVTHTPNGTQLLKNFAVGICGASQNWTMGNFFEQEIARIRKLVGPRGQVLGAVSGGVDSTVAAKLMHEAIGERFTAVLVDHGYLRYQEREQVEKDLNEHLGINLRVVDASKEFYAGLEGITDPEAKRKFIGGAFIDAFEAELESNLRILTTCSFPQAEKLEKEAASNPNRAEKIGWFLQGTLYPDVIESLSFKGPSQTIKTHHNVGGLPKRMTEGHGLKLLEPLRELFKDEVREMGRQLGIAETLVMRHPFPGPGIAIRILGEATPERVEMVRQADHIFISMIREAGLYNKIGQAFAALDPSRAVGVMGDKRVYENIVLLRAVETTDFMTAVAYPFSSEFLTECSTRIVNSVHGVCRVCYDYTSKPPGTIEFE</sequence>
<dbReference type="HAMAP" id="MF_00344">
    <property type="entry name" value="GMP_synthase"/>
    <property type="match status" value="1"/>
</dbReference>
<dbReference type="CDD" id="cd01997">
    <property type="entry name" value="GMP_synthase_C"/>
    <property type="match status" value="1"/>
</dbReference>
<keyword evidence="10 16" id="KW-0067">ATP-binding</keyword>
<dbReference type="PRINTS" id="PR00096">
    <property type="entry name" value="GATASE"/>
</dbReference>
<keyword evidence="7 16" id="KW-0547">Nucleotide-binding</keyword>
<reference evidence="18" key="1">
    <citation type="journal article" date="2020" name="Phytopathology">
        <title>Genome sequence of the chestnut blight fungus Cryphonectria parasitica EP155: A fundamental resource for an archetypical invasive plant pathogen.</title>
        <authorList>
            <person name="Crouch J.A."/>
            <person name="Dawe A."/>
            <person name="Aerts A."/>
            <person name="Barry K."/>
            <person name="Churchill A.C.L."/>
            <person name="Grimwood J."/>
            <person name="Hillman B."/>
            <person name="Milgroom M.G."/>
            <person name="Pangilinan J."/>
            <person name="Smith M."/>
            <person name="Salamov A."/>
            <person name="Schmutz J."/>
            <person name="Yadav J."/>
            <person name="Grigoriev I.V."/>
            <person name="Nuss D."/>
        </authorList>
    </citation>
    <scope>NUCLEOTIDE SEQUENCE</scope>
    <source>
        <strain evidence="18">EP155</strain>
    </source>
</reference>
<comment type="function">
    <text evidence="14">Catalyzes the conversion of xanthine monophosphate (XMP) to GMP in the presence of glutamine and ATP through an adenyl-XMP intermediate.</text>
</comment>
<dbReference type="InterPro" id="IPR029062">
    <property type="entry name" value="Class_I_gatase-like"/>
</dbReference>
<dbReference type="GO" id="GO:0003921">
    <property type="term" value="F:GMP synthase activity"/>
    <property type="evidence" value="ECO:0007669"/>
    <property type="project" value="InterPro"/>
</dbReference>
<keyword evidence="9 16" id="KW-0658">Purine biosynthesis</keyword>
<evidence type="ECO:0000256" key="11">
    <source>
        <dbReference type="ARBA" id="ARBA00022962"/>
    </source>
</evidence>
<organism evidence="18 19">
    <name type="scientific">Cryphonectria parasitica (strain ATCC 38755 / EP155)</name>
    <dbReference type="NCBI Taxonomy" id="660469"/>
    <lineage>
        <taxon>Eukaryota</taxon>
        <taxon>Fungi</taxon>
        <taxon>Dikarya</taxon>
        <taxon>Ascomycota</taxon>
        <taxon>Pezizomycotina</taxon>
        <taxon>Sordariomycetes</taxon>
        <taxon>Sordariomycetidae</taxon>
        <taxon>Diaporthales</taxon>
        <taxon>Cryphonectriaceae</taxon>
        <taxon>Cryphonectria-Endothia species complex</taxon>
        <taxon>Cryphonectria</taxon>
    </lineage>
</organism>
<dbReference type="SUPFAM" id="SSF52402">
    <property type="entry name" value="Adenine nucleotide alpha hydrolases-like"/>
    <property type="match status" value="1"/>
</dbReference>
<dbReference type="EMBL" id="MU032350">
    <property type="protein sequence ID" value="KAF3762328.1"/>
    <property type="molecule type" value="Genomic_DNA"/>
</dbReference>
<name>A0A9P4XWK0_CRYP1</name>
<dbReference type="GO" id="GO:0005829">
    <property type="term" value="C:cytosol"/>
    <property type="evidence" value="ECO:0007669"/>
    <property type="project" value="UniProtKB-SubCell"/>
</dbReference>
<comment type="catalytic activity">
    <reaction evidence="15">
        <text>XMP + L-glutamine + ATP + H2O = GMP + L-glutamate + AMP + diphosphate + 2 H(+)</text>
        <dbReference type="Rhea" id="RHEA:11680"/>
        <dbReference type="ChEBI" id="CHEBI:15377"/>
        <dbReference type="ChEBI" id="CHEBI:15378"/>
        <dbReference type="ChEBI" id="CHEBI:29985"/>
        <dbReference type="ChEBI" id="CHEBI:30616"/>
        <dbReference type="ChEBI" id="CHEBI:33019"/>
        <dbReference type="ChEBI" id="CHEBI:57464"/>
        <dbReference type="ChEBI" id="CHEBI:58115"/>
        <dbReference type="ChEBI" id="CHEBI:58359"/>
        <dbReference type="ChEBI" id="CHEBI:456215"/>
        <dbReference type="EC" id="6.3.5.2"/>
    </reaction>
</comment>
<evidence type="ECO:0000256" key="6">
    <source>
        <dbReference type="ARBA" id="ARBA00022598"/>
    </source>
</evidence>
<dbReference type="InterPro" id="IPR022955">
    <property type="entry name" value="GMP_synthase"/>
</dbReference>
<evidence type="ECO:0000313" key="18">
    <source>
        <dbReference type="EMBL" id="KAF3762328.1"/>
    </source>
</evidence>
<dbReference type="FunFam" id="3.40.50.880:FF:000001">
    <property type="entry name" value="GMP synthase [glutamine-hydrolyzing]"/>
    <property type="match status" value="1"/>
</dbReference>
<evidence type="ECO:0000256" key="7">
    <source>
        <dbReference type="ARBA" id="ARBA00022741"/>
    </source>
</evidence>
<comment type="subcellular location">
    <subcellularLocation>
        <location evidence="1">Cytoplasm</location>
        <location evidence="1">Cytosol</location>
    </subcellularLocation>
</comment>
<dbReference type="GeneID" id="63839839"/>
<evidence type="ECO:0000259" key="17">
    <source>
        <dbReference type="PROSITE" id="PS51553"/>
    </source>
</evidence>
<evidence type="ECO:0000313" key="19">
    <source>
        <dbReference type="Proteomes" id="UP000803844"/>
    </source>
</evidence>
<dbReference type="FunFam" id="3.30.300.10:FF:000002">
    <property type="entry name" value="GMP synthase [glutamine-hydrolyzing]"/>
    <property type="match status" value="1"/>
</dbReference>
<dbReference type="InterPro" id="IPR004739">
    <property type="entry name" value="GMP_synth_GATase"/>
</dbReference>
<dbReference type="PANTHER" id="PTHR11922">
    <property type="entry name" value="GMP SYNTHASE-RELATED"/>
    <property type="match status" value="1"/>
</dbReference>